<proteinExistence type="predicted"/>
<reference evidence="1" key="1">
    <citation type="submission" date="2019-08" db="EMBL/GenBank/DDBJ databases">
        <authorList>
            <person name="Kucharzyk K."/>
            <person name="Murdoch R.W."/>
            <person name="Higgins S."/>
            <person name="Loffler F."/>
        </authorList>
    </citation>
    <scope>NUCLEOTIDE SEQUENCE</scope>
</reference>
<name>A0A645JMR4_9ZZZZ</name>
<accession>A0A645JMR4</accession>
<sequence length="42" mass="4866">MGVFRKNTGRPQSCMAEKDDTDKFIDLKGYSITVLEYKLDHN</sequence>
<dbReference type="EMBL" id="VSSQ01145873">
    <property type="protein sequence ID" value="MPN64676.1"/>
    <property type="molecule type" value="Genomic_DNA"/>
</dbReference>
<gene>
    <name evidence="1" type="ORF">SDC9_212452</name>
</gene>
<dbReference type="AlphaFoldDB" id="A0A645JMR4"/>
<comment type="caution">
    <text evidence="1">The sequence shown here is derived from an EMBL/GenBank/DDBJ whole genome shotgun (WGS) entry which is preliminary data.</text>
</comment>
<protein>
    <submittedName>
        <fullName evidence="1">Uncharacterized protein</fullName>
    </submittedName>
</protein>
<evidence type="ECO:0000313" key="1">
    <source>
        <dbReference type="EMBL" id="MPN64676.1"/>
    </source>
</evidence>
<organism evidence="1">
    <name type="scientific">bioreactor metagenome</name>
    <dbReference type="NCBI Taxonomy" id="1076179"/>
    <lineage>
        <taxon>unclassified sequences</taxon>
        <taxon>metagenomes</taxon>
        <taxon>ecological metagenomes</taxon>
    </lineage>
</organism>